<feature type="transmembrane region" description="Helical" evidence="8">
    <location>
        <begin position="114"/>
        <end position="139"/>
    </location>
</feature>
<organism evidence="10 11">
    <name type="scientific">Candidula unifasciata</name>
    <dbReference type="NCBI Taxonomy" id="100452"/>
    <lineage>
        <taxon>Eukaryota</taxon>
        <taxon>Metazoa</taxon>
        <taxon>Spiralia</taxon>
        <taxon>Lophotrochozoa</taxon>
        <taxon>Mollusca</taxon>
        <taxon>Gastropoda</taxon>
        <taxon>Heterobranchia</taxon>
        <taxon>Euthyneura</taxon>
        <taxon>Panpulmonata</taxon>
        <taxon>Eupulmonata</taxon>
        <taxon>Stylommatophora</taxon>
        <taxon>Helicina</taxon>
        <taxon>Helicoidea</taxon>
        <taxon>Geomitridae</taxon>
        <taxon>Candidula</taxon>
    </lineage>
</organism>
<evidence type="ECO:0000256" key="8">
    <source>
        <dbReference type="SAM" id="Phobius"/>
    </source>
</evidence>
<evidence type="ECO:0000256" key="6">
    <source>
        <dbReference type="ARBA" id="ARBA00049737"/>
    </source>
</evidence>
<keyword evidence="5 8" id="KW-0472">Membrane</keyword>
<name>A0A8S3Z0Y9_9EUPU</name>
<comment type="subcellular location">
    <subcellularLocation>
        <location evidence="1">Membrane</location>
        <topology evidence="1">Multi-pass membrane protein</topology>
    </subcellularLocation>
</comment>
<feature type="transmembrane region" description="Helical" evidence="8">
    <location>
        <begin position="213"/>
        <end position="234"/>
    </location>
</feature>
<dbReference type="PANTHER" id="PTHR31247:SF5">
    <property type="entry name" value="DUF4203 DOMAIN-CONTAINING PROTEIN"/>
    <property type="match status" value="1"/>
</dbReference>
<gene>
    <name evidence="10" type="ORF">CUNI_LOCUS5864</name>
</gene>
<comment type="caution">
    <text evidence="10">The sequence shown here is derived from an EMBL/GenBank/DDBJ whole genome shotgun (WGS) entry which is preliminary data.</text>
</comment>
<evidence type="ECO:0000256" key="7">
    <source>
        <dbReference type="SAM" id="MobiDB-lite"/>
    </source>
</evidence>
<feature type="transmembrane region" description="Helical" evidence="8">
    <location>
        <begin position="170"/>
        <end position="190"/>
    </location>
</feature>
<keyword evidence="4 8" id="KW-1133">Transmembrane helix</keyword>
<evidence type="ECO:0000259" key="9">
    <source>
        <dbReference type="Pfam" id="PF13886"/>
    </source>
</evidence>
<reference evidence="10" key="1">
    <citation type="submission" date="2021-04" db="EMBL/GenBank/DDBJ databases">
        <authorList>
            <consortium name="Molecular Ecology Group"/>
        </authorList>
    </citation>
    <scope>NUCLEOTIDE SEQUENCE</scope>
</reference>
<evidence type="ECO:0000256" key="3">
    <source>
        <dbReference type="ARBA" id="ARBA00022692"/>
    </source>
</evidence>
<dbReference type="Proteomes" id="UP000678393">
    <property type="component" value="Unassembled WGS sequence"/>
</dbReference>
<feature type="transmembrane region" description="Helical" evidence="8">
    <location>
        <begin position="64"/>
        <end position="82"/>
    </location>
</feature>
<accession>A0A8S3Z0Y9</accession>
<dbReference type="PANTHER" id="PTHR31247">
    <property type="entry name" value="TRANSMEMBRANE PROTEIN 198 FAMILY MEMBER"/>
    <property type="match status" value="1"/>
</dbReference>
<feature type="domain" description="TM7S3/TM198-like" evidence="9">
    <location>
        <begin position="45"/>
        <end position="234"/>
    </location>
</feature>
<evidence type="ECO:0000256" key="2">
    <source>
        <dbReference type="ARBA" id="ARBA00006244"/>
    </source>
</evidence>
<dbReference type="EMBL" id="CAJHNH020000874">
    <property type="protein sequence ID" value="CAG5120306.1"/>
    <property type="molecule type" value="Genomic_DNA"/>
</dbReference>
<feature type="transmembrane region" description="Helical" evidence="8">
    <location>
        <begin position="145"/>
        <end position="163"/>
    </location>
</feature>
<comment type="similarity">
    <text evidence="2">Belongs to the TMEM198 family.</text>
</comment>
<dbReference type="InterPro" id="IPR025256">
    <property type="entry name" value="TM7S3/TM198-like_dom"/>
</dbReference>
<protein>
    <recommendedName>
        <fullName evidence="6">Transmembrane protein 198</fullName>
    </recommendedName>
</protein>
<dbReference type="GO" id="GO:0005886">
    <property type="term" value="C:plasma membrane"/>
    <property type="evidence" value="ECO:0007669"/>
    <property type="project" value="TreeGrafter"/>
</dbReference>
<keyword evidence="11" id="KW-1185">Reference proteome</keyword>
<proteinExistence type="inferred from homology"/>
<feature type="transmembrane region" description="Helical" evidence="8">
    <location>
        <begin position="38"/>
        <end position="57"/>
    </location>
</feature>
<feature type="transmembrane region" description="Helical" evidence="8">
    <location>
        <begin position="88"/>
        <end position="107"/>
    </location>
</feature>
<evidence type="ECO:0000313" key="10">
    <source>
        <dbReference type="EMBL" id="CAG5120306.1"/>
    </source>
</evidence>
<dbReference type="OrthoDB" id="115781at2759"/>
<evidence type="ECO:0000313" key="11">
    <source>
        <dbReference type="Proteomes" id="UP000678393"/>
    </source>
</evidence>
<sequence>MLHSIQTETLFVDNITDPSGGQELPEYAGCDISTEYDIFKSIVAAACITFGILYTFFGYRFFKAIMFLTGFIFGTVLVFMILREHDILPPEGILGCALGAGVLLGLFTMLLQYAGLFLTGFNLGVAAAAVILIVVEQIVHPYTKWIPIGVFLVLGVLFGILSFRFQKTLTVISTSVFGAAMGLTGIDYFVELSRMALYVWDHVKAEKPSDLCWYSWFVFALWPAIASGGTIIQWKFTSYGVDHRLALRSRREQGANLQQTRAREKRETQQTRYRHLYQARRVKGDVISQNFTQTIHHKLSPAMQSLTALSSEPSNEEESTATTTLT</sequence>
<evidence type="ECO:0000256" key="4">
    <source>
        <dbReference type="ARBA" id="ARBA00022989"/>
    </source>
</evidence>
<dbReference type="Pfam" id="PF13886">
    <property type="entry name" value="TM7S3_TM198"/>
    <property type="match status" value="1"/>
</dbReference>
<evidence type="ECO:0000256" key="1">
    <source>
        <dbReference type="ARBA" id="ARBA00004141"/>
    </source>
</evidence>
<evidence type="ECO:0000256" key="5">
    <source>
        <dbReference type="ARBA" id="ARBA00023136"/>
    </source>
</evidence>
<dbReference type="AlphaFoldDB" id="A0A8S3Z0Y9"/>
<feature type="region of interest" description="Disordered" evidence="7">
    <location>
        <begin position="306"/>
        <end position="326"/>
    </location>
</feature>
<keyword evidence="3 8" id="KW-0812">Transmembrane</keyword>
<dbReference type="InterPro" id="IPR040236">
    <property type="entry name" value="TMEM198"/>
</dbReference>